<evidence type="ECO:0000256" key="1">
    <source>
        <dbReference type="SAM" id="MobiDB-lite"/>
    </source>
</evidence>
<evidence type="ECO:0000256" key="2">
    <source>
        <dbReference type="SAM" id="Phobius"/>
    </source>
</evidence>
<keyword evidence="2" id="KW-1133">Transmembrane helix</keyword>
<protein>
    <submittedName>
        <fullName evidence="3">Uncharacterized protein</fullName>
    </submittedName>
</protein>
<dbReference type="EMBL" id="MGDE01000126">
    <property type="protein sequence ID" value="OGL45567.1"/>
    <property type="molecule type" value="Genomic_DNA"/>
</dbReference>
<evidence type="ECO:0000313" key="4">
    <source>
        <dbReference type="Proteomes" id="UP000178797"/>
    </source>
</evidence>
<feature type="transmembrane region" description="Helical" evidence="2">
    <location>
        <begin position="6"/>
        <end position="25"/>
    </location>
</feature>
<evidence type="ECO:0000313" key="3">
    <source>
        <dbReference type="EMBL" id="OGL45567.1"/>
    </source>
</evidence>
<reference evidence="3 4" key="1">
    <citation type="journal article" date="2016" name="Nat. Commun.">
        <title>Thousands of microbial genomes shed light on interconnected biogeochemical processes in an aquifer system.</title>
        <authorList>
            <person name="Anantharaman K."/>
            <person name="Brown C.T."/>
            <person name="Hug L.A."/>
            <person name="Sharon I."/>
            <person name="Castelle C.J."/>
            <person name="Probst A.J."/>
            <person name="Thomas B.C."/>
            <person name="Singh A."/>
            <person name="Wilkins M.J."/>
            <person name="Karaoz U."/>
            <person name="Brodie E.L."/>
            <person name="Williams K.H."/>
            <person name="Hubbard S.S."/>
            <person name="Banfield J.F."/>
        </authorList>
    </citation>
    <scope>NUCLEOTIDE SEQUENCE [LARGE SCALE GENOMIC DNA]</scope>
</reference>
<name>A0A1F7RXI2_9BACT</name>
<dbReference type="AlphaFoldDB" id="A0A1F7RXI2"/>
<gene>
    <name evidence="3" type="ORF">A2W05_04725</name>
</gene>
<dbReference type="Proteomes" id="UP000178797">
    <property type="component" value="Unassembled WGS sequence"/>
</dbReference>
<keyword evidence="2" id="KW-0812">Transmembrane</keyword>
<sequence>MKQKWTTFTIGIMFGVIVALVIFIATNQQDRFVFAQGTDTPKAPSIGKSQDGDLILGIGGTASGIFDLCWIVKKGDNDDINLALYKVESGRTLKLLAARQINYDLSLWETNNTPPTVEAVKKEADAVKKVKDKIREKEEEERRKKAEKEEKNKEE</sequence>
<feature type="region of interest" description="Disordered" evidence="1">
    <location>
        <begin position="119"/>
        <end position="155"/>
    </location>
</feature>
<organism evidence="3 4">
    <name type="scientific">Candidatus Schekmanbacteria bacterium RBG_16_38_10</name>
    <dbReference type="NCBI Taxonomy" id="1817879"/>
    <lineage>
        <taxon>Bacteria</taxon>
        <taxon>Candidatus Schekmaniibacteriota</taxon>
    </lineage>
</organism>
<keyword evidence="2" id="KW-0472">Membrane</keyword>
<accession>A0A1F7RXI2</accession>
<proteinExistence type="predicted"/>
<comment type="caution">
    <text evidence="3">The sequence shown here is derived from an EMBL/GenBank/DDBJ whole genome shotgun (WGS) entry which is preliminary data.</text>
</comment>